<evidence type="ECO:0000256" key="18">
    <source>
        <dbReference type="RuleBase" id="RU000385"/>
    </source>
</evidence>
<comment type="subcellular location">
    <subcellularLocation>
        <location evidence="1 18">Cytoplasm</location>
    </subcellularLocation>
</comment>
<evidence type="ECO:0000256" key="16">
    <source>
        <dbReference type="PROSITE-ProRule" id="PRU01330"/>
    </source>
</evidence>
<dbReference type="Pfam" id="PF00120">
    <property type="entry name" value="Gln-synt_C"/>
    <property type="match status" value="1"/>
</dbReference>
<dbReference type="InterPro" id="IPR027302">
    <property type="entry name" value="Gln_synth_N_conserv_site"/>
</dbReference>
<evidence type="ECO:0000256" key="6">
    <source>
        <dbReference type="ARBA" id="ARBA00022598"/>
    </source>
</evidence>
<dbReference type="InterPro" id="IPR004809">
    <property type="entry name" value="Gln_synth_I"/>
</dbReference>
<evidence type="ECO:0000256" key="2">
    <source>
        <dbReference type="ARBA" id="ARBA00009897"/>
    </source>
</evidence>
<keyword evidence="5 18" id="KW-0963">Cytoplasm</keyword>
<feature type="modified residue" description="O-AMP-tyrosine" evidence="15">
    <location>
        <position position="387"/>
    </location>
</feature>
<dbReference type="InterPro" id="IPR014746">
    <property type="entry name" value="Gln_synth/guanido_kin_cat_dom"/>
</dbReference>
<feature type="domain" description="GS catalytic" evidence="21">
    <location>
        <begin position="121"/>
        <end position="458"/>
    </location>
</feature>
<dbReference type="GO" id="GO:0005737">
    <property type="term" value="C:cytoplasm"/>
    <property type="evidence" value="ECO:0007669"/>
    <property type="project" value="UniProtKB-SubCell"/>
</dbReference>
<dbReference type="AlphaFoldDB" id="U1PPX8"/>
<feature type="binding site" evidence="13">
    <location>
        <begin position="211"/>
        <end position="213"/>
    </location>
    <ligand>
        <name>ATP</name>
        <dbReference type="ChEBI" id="CHEBI:30616"/>
    </ligand>
</feature>
<keyword evidence="6 19" id="KW-0436">Ligase</keyword>
<feature type="binding site" evidence="14">
    <location>
        <position position="208"/>
    </location>
    <ligand>
        <name>Mg(2+)</name>
        <dbReference type="ChEBI" id="CHEBI:18420"/>
        <label>1</label>
    </ligand>
</feature>
<evidence type="ECO:0000256" key="7">
    <source>
        <dbReference type="ARBA" id="ARBA00022723"/>
    </source>
</evidence>
<evidence type="ECO:0000259" key="21">
    <source>
        <dbReference type="PROSITE" id="PS51987"/>
    </source>
</evidence>
<comment type="catalytic activity">
    <reaction evidence="11 19">
        <text>L-glutamate + NH4(+) + ATP = L-glutamine + ADP + phosphate + H(+)</text>
        <dbReference type="Rhea" id="RHEA:16169"/>
        <dbReference type="ChEBI" id="CHEBI:15378"/>
        <dbReference type="ChEBI" id="CHEBI:28938"/>
        <dbReference type="ChEBI" id="CHEBI:29985"/>
        <dbReference type="ChEBI" id="CHEBI:30616"/>
        <dbReference type="ChEBI" id="CHEBI:43474"/>
        <dbReference type="ChEBI" id="CHEBI:58359"/>
        <dbReference type="ChEBI" id="CHEBI:456216"/>
        <dbReference type="EC" id="6.3.1.2"/>
    </reaction>
</comment>
<feature type="binding site" evidence="12">
    <location>
        <position position="311"/>
    </location>
    <ligand>
        <name>L-glutamate</name>
        <dbReference type="ChEBI" id="CHEBI:29985"/>
    </ligand>
</feature>
<reference evidence="22 23" key="1">
    <citation type="journal article" date="2013" name="PLoS ONE">
        <title>Assembly-driven community genomics of a hypersaline microbial ecosystem.</title>
        <authorList>
            <person name="Podell S."/>
            <person name="Ugalde J.A."/>
            <person name="Narasingarao P."/>
            <person name="Banfield J.F."/>
            <person name="Heidelberg K.B."/>
            <person name="Allen E.E."/>
        </authorList>
    </citation>
    <scope>NUCLEOTIDE SEQUENCE [LARGE SCALE GENOMIC DNA]</scope>
    <source>
        <strain evidence="23">J07HQW2</strain>
    </source>
</reference>
<evidence type="ECO:0000256" key="10">
    <source>
        <dbReference type="ARBA" id="ARBA00022842"/>
    </source>
</evidence>
<evidence type="ECO:0000256" key="9">
    <source>
        <dbReference type="ARBA" id="ARBA00022840"/>
    </source>
</evidence>
<dbReference type="Proteomes" id="UP000030710">
    <property type="component" value="Unassembled WGS sequence"/>
</dbReference>
<keyword evidence="8 13" id="KW-0547">Nucleotide-binding</keyword>
<dbReference type="EC" id="6.3.1.2" evidence="3 19"/>
<evidence type="ECO:0000256" key="17">
    <source>
        <dbReference type="RuleBase" id="RU000384"/>
    </source>
</evidence>
<dbReference type="InterPro" id="IPR027303">
    <property type="entry name" value="Gln_synth_gly_rich_site"/>
</dbReference>
<feature type="binding site" evidence="14">
    <location>
        <position position="257"/>
    </location>
    <ligand>
        <name>Mg(2+)</name>
        <dbReference type="ChEBI" id="CHEBI:18420"/>
        <label>1</label>
    </ligand>
</feature>
<dbReference type="InterPro" id="IPR008146">
    <property type="entry name" value="Gln_synth_cat_dom"/>
</dbReference>
<feature type="binding site" evidence="12">
    <location>
        <position position="329"/>
    </location>
    <ligand>
        <name>L-glutamate</name>
        <dbReference type="ChEBI" id="CHEBI:29985"/>
    </ligand>
</feature>
<evidence type="ECO:0000256" key="8">
    <source>
        <dbReference type="ARBA" id="ARBA00022741"/>
    </source>
</evidence>
<gene>
    <name evidence="22" type="ORF">J07HQW2_02277</name>
</gene>
<comment type="cofactor">
    <cofactor evidence="14">
        <name>Mg(2+)</name>
        <dbReference type="ChEBI" id="CHEBI:18420"/>
    </cofactor>
    <text evidence="14">Binds 2 Mg(2+) ions per subunit.</text>
</comment>
<dbReference type="GO" id="GO:0046872">
    <property type="term" value="F:metal ion binding"/>
    <property type="evidence" value="ECO:0007669"/>
    <property type="project" value="UniProtKB-KW"/>
</dbReference>
<keyword evidence="7 14" id="KW-0479">Metal-binding</keyword>
<feature type="binding site" evidence="14">
    <location>
        <position position="347"/>
    </location>
    <ligand>
        <name>Mg(2+)</name>
        <dbReference type="ChEBI" id="CHEBI:18420"/>
        <label>1</label>
    </ligand>
</feature>
<evidence type="ECO:0000256" key="3">
    <source>
        <dbReference type="ARBA" id="ARBA00012937"/>
    </source>
</evidence>
<dbReference type="GO" id="GO:0005524">
    <property type="term" value="F:ATP binding"/>
    <property type="evidence" value="ECO:0007669"/>
    <property type="project" value="UniProtKB-KW"/>
</dbReference>
<evidence type="ECO:0000256" key="5">
    <source>
        <dbReference type="ARBA" id="ARBA00022490"/>
    </source>
</evidence>
<accession>U1PPX8</accession>
<evidence type="ECO:0000256" key="12">
    <source>
        <dbReference type="PIRSR" id="PIRSR604809-1"/>
    </source>
</evidence>
<evidence type="ECO:0000256" key="14">
    <source>
        <dbReference type="PIRSR" id="PIRSR604809-3"/>
    </source>
</evidence>
<feature type="binding site" evidence="14">
    <location>
        <position position="144"/>
    </location>
    <ligand>
        <name>Mg(2+)</name>
        <dbReference type="ChEBI" id="CHEBI:18420"/>
        <label>1</label>
    </ligand>
</feature>
<evidence type="ECO:0000313" key="22">
    <source>
        <dbReference type="EMBL" id="ERG95817.1"/>
    </source>
</evidence>
<feature type="binding site" evidence="12">
    <location>
        <position position="349"/>
    </location>
    <ligand>
        <name>L-glutamate</name>
        <dbReference type="ChEBI" id="CHEBI:29985"/>
    </ligand>
</feature>
<dbReference type="Gene3D" id="3.30.590.10">
    <property type="entry name" value="Glutamine synthetase/guanido kinase, catalytic domain"/>
    <property type="match status" value="1"/>
</dbReference>
<dbReference type="EMBL" id="KE356561">
    <property type="protein sequence ID" value="ERG95817.1"/>
    <property type="molecule type" value="Genomic_DNA"/>
</dbReference>
<feature type="binding site" evidence="13">
    <location>
        <position position="196"/>
    </location>
    <ligand>
        <name>ATP</name>
        <dbReference type="ChEBI" id="CHEBI:30616"/>
    </ligand>
</feature>
<evidence type="ECO:0000256" key="4">
    <source>
        <dbReference type="ARBA" id="ARBA00021364"/>
    </source>
</evidence>
<proteinExistence type="inferred from homology"/>
<dbReference type="FunFam" id="3.30.590.10:FF:000003">
    <property type="entry name" value="Glutamine synthetase 2"/>
    <property type="match status" value="1"/>
</dbReference>
<dbReference type="GO" id="GO:0006542">
    <property type="term" value="P:glutamine biosynthetic process"/>
    <property type="evidence" value="ECO:0007669"/>
    <property type="project" value="InterPro"/>
</dbReference>
<feature type="binding site" evidence="12">
    <location>
        <position position="317"/>
    </location>
    <ligand>
        <name>L-glutamate</name>
        <dbReference type="ChEBI" id="CHEBI:29985"/>
    </ligand>
</feature>
<protein>
    <recommendedName>
        <fullName evidence="4 19">Glutamine synthetase</fullName>
        <ecNumber evidence="3 19">6.3.1.2</ecNumber>
    </recommendedName>
</protein>
<dbReference type="SUPFAM" id="SSF54368">
    <property type="entry name" value="Glutamine synthetase, N-terminal domain"/>
    <property type="match status" value="1"/>
</dbReference>
<dbReference type="InterPro" id="IPR036651">
    <property type="entry name" value="Gln_synt_N_sf"/>
</dbReference>
<dbReference type="RefSeq" id="WP_021055289.1">
    <property type="nucleotide sequence ID" value="NZ_KE356561.1"/>
</dbReference>
<evidence type="ECO:0000259" key="20">
    <source>
        <dbReference type="PROSITE" id="PS51986"/>
    </source>
</evidence>
<evidence type="ECO:0000256" key="11">
    <source>
        <dbReference type="ARBA" id="ARBA00049436"/>
    </source>
</evidence>
<organism evidence="22 23">
    <name type="scientific">Haloquadratum walsbyi J07HQW2</name>
    <dbReference type="NCBI Taxonomy" id="1238425"/>
    <lineage>
        <taxon>Archaea</taxon>
        <taxon>Methanobacteriati</taxon>
        <taxon>Methanobacteriota</taxon>
        <taxon>Stenosarchaea group</taxon>
        <taxon>Halobacteria</taxon>
        <taxon>Halobacteriales</taxon>
        <taxon>Haloferacaceae</taxon>
        <taxon>Haloquadratum</taxon>
    </lineage>
</organism>
<dbReference type="SUPFAM" id="SSF55931">
    <property type="entry name" value="Glutamine synthetase/guanido kinase"/>
    <property type="match status" value="1"/>
</dbReference>
<keyword evidence="15" id="KW-0597">Phosphoprotein</keyword>
<dbReference type="eggNOG" id="arCOG01909">
    <property type="taxonomic scope" value="Archaea"/>
</dbReference>
<dbReference type="PROSITE" id="PS51987">
    <property type="entry name" value="GS_CATALYTIC"/>
    <property type="match status" value="1"/>
</dbReference>
<dbReference type="Pfam" id="PF03951">
    <property type="entry name" value="Gln-synt_N"/>
    <property type="match status" value="1"/>
</dbReference>
<evidence type="ECO:0000313" key="23">
    <source>
        <dbReference type="Proteomes" id="UP000030710"/>
    </source>
</evidence>
<dbReference type="NCBIfam" id="TIGR00653">
    <property type="entry name" value="GlnA"/>
    <property type="match status" value="1"/>
</dbReference>
<dbReference type="PROSITE" id="PS51986">
    <property type="entry name" value="GS_BETA_GRASP"/>
    <property type="match status" value="1"/>
</dbReference>
<evidence type="ECO:0000256" key="19">
    <source>
        <dbReference type="RuleBase" id="RU004356"/>
    </source>
</evidence>
<dbReference type="GO" id="GO:0004356">
    <property type="term" value="F:glutamine synthetase activity"/>
    <property type="evidence" value="ECO:0007669"/>
    <property type="project" value="UniProtKB-EC"/>
</dbReference>
<dbReference type="PANTHER" id="PTHR43785:SF12">
    <property type="entry name" value="TYPE-1 GLUTAMINE SYNTHETASE 2"/>
    <property type="match status" value="1"/>
</dbReference>
<comment type="similarity">
    <text evidence="2 16 17">Belongs to the glutamine synthetase family.</text>
</comment>
<feature type="binding site" evidence="13">
    <location>
        <begin position="259"/>
        <end position="261"/>
    </location>
    <ligand>
        <name>ATP</name>
        <dbReference type="ChEBI" id="CHEBI:30616"/>
    </ligand>
</feature>
<dbReference type="SMART" id="SM01230">
    <property type="entry name" value="Gln-synt_C"/>
    <property type="match status" value="1"/>
</dbReference>
<keyword evidence="9 13" id="KW-0067">ATP-binding</keyword>
<dbReference type="PROSITE" id="PS00180">
    <property type="entry name" value="GLNA_1"/>
    <property type="match status" value="1"/>
</dbReference>
<evidence type="ECO:0000256" key="13">
    <source>
        <dbReference type="PIRSR" id="PIRSR604809-2"/>
    </source>
</evidence>
<dbReference type="STRING" id="1238425.J07HQW2_02277"/>
<feature type="binding site" evidence="14">
    <location>
        <position position="201"/>
    </location>
    <ligand>
        <name>Mg(2+)</name>
        <dbReference type="ChEBI" id="CHEBI:18420"/>
        <label>1</label>
    </ligand>
</feature>
<feature type="domain" description="GS beta-grasp" evidence="20">
    <location>
        <begin position="30"/>
        <end position="114"/>
    </location>
</feature>
<dbReference type="Gene3D" id="3.10.20.70">
    <property type="entry name" value="Glutamine synthetase, N-terminal domain"/>
    <property type="match status" value="1"/>
</dbReference>
<dbReference type="PANTHER" id="PTHR43785">
    <property type="entry name" value="GAMMA-GLUTAMYLPUTRESCINE SYNTHETASE"/>
    <property type="match status" value="1"/>
</dbReference>
<dbReference type="HOGENOM" id="CLU_017290_1_3_2"/>
<evidence type="ECO:0000256" key="15">
    <source>
        <dbReference type="PIRSR" id="PIRSR604809-50"/>
    </source>
</evidence>
<name>U1PPX8_9EURY</name>
<dbReference type="PROSITE" id="PS00181">
    <property type="entry name" value="GLNA_ATP"/>
    <property type="match status" value="1"/>
</dbReference>
<sequence>MTDENKSDSTATDGGLSAEAQRVVDQIEEGDIEFLQLQFTDILGTVKNVSIPASRAEKAFKDGVYFDGSSIEGFVRIQESDMRLKPDPSTFAALPWRNGQSARMICDVINTSTGEPFEGDPRAVLKDTLERASEMGFTVNTSSEPEFFLFEEDEEGRATTKTNDAGGYFDLAPKDLASDIRRDIIKGLEEMDFNIEASHHEVAEGQYEINFEYEDALTTADNIATFRTVVRAIAAQHDLHATFMPKPISRINGSGMHTHISLFDENGNNAFHDESDEFNLSETAHSFLAGVLEHAPAITAIANPTVNSYKRLVPGYEAPVYVAWSDRNRSALVRKPAARVPAASRIELRSPDPSCNPYLALSAIITAGLNGIESGLEAPDPIRENIYEFDEETRMEYGINTLPGNLGEAIDELESDEVIEGALGGHVYDKFVEAKTQEYDEFRVDVSDWELDRYLETY</sequence>
<keyword evidence="10 14" id="KW-0460">Magnesium</keyword>
<feature type="binding site" evidence="14">
    <location>
        <position position="146"/>
    </location>
    <ligand>
        <name>Mg(2+)</name>
        <dbReference type="ChEBI" id="CHEBI:18420"/>
        <label>1</label>
    </ligand>
</feature>
<feature type="binding site" evidence="12">
    <location>
        <begin position="252"/>
        <end position="253"/>
    </location>
    <ligand>
        <name>L-glutamate</name>
        <dbReference type="ChEBI" id="CHEBI:29985"/>
    </ligand>
</feature>
<dbReference type="InterPro" id="IPR008147">
    <property type="entry name" value="Gln_synt_N"/>
</dbReference>
<feature type="binding site" evidence="13">
    <location>
        <position position="329"/>
    </location>
    <ligand>
        <name>ATP</name>
        <dbReference type="ChEBI" id="CHEBI:30616"/>
    </ligand>
</feature>
<evidence type="ECO:0000256" key="1">
    <source>
        <dbReference type="ARBA" id="ARBA00004496"/>
    </source>
</evidence>